<feature type="transmembrane region" description="Helical" evidence="1">
    <location>
        <begin position="186"/>
        <end position="203"/>
    </location>
</feature>
<keyword evidence="1" id="KW-0472">Membrane</keyword>
<gene>
    <name evidence="2" type="primary">orf583</name>
</gene>
<name>A0A7T0Q555_9SPIT</name>
<sequence length="433" mass="52686">MEYNNSLWISTYKSNEQLWLIDSLNWEKTSNLITADWSILSSLFNNSFVSHHILTDYKTNLSLIDLILINSSSIESSKAQLYNSYIYDIELLINQYANYVVNLLQLEFQNVFTINTLLNNDFTLFYYEYINTYFFNSYYKFKPSVIYDSYLNNMNFFTSNGILNFYLFFFFIWVLIYLFITNLFLKWHVFYNFFSVRLFYYFYSFSKETRIQFEVVFQTVVFIIFYWSMVLMTFDDDQEEVIEFVDTSLFQIFTIIILYLIYKYSIHYFAFLDASVSGRRTVNFITAQFFTDFLNTFSLILRFFILLFRINVYDTLEDFFDTYYIFVGDFDDDEYLNELFLSIHGTLYFTFDNQDDRSFLFEDENDFFYDFYFLYFVVWGKLFYFMFFMVEEGGRLGLAFYICYLIIFEVHAVNSSYCEDNYISKKRLPSSLN</sequence>
<reference evidence="2" key="1">
    <citation type="submission" date="2020-05" db="EMBL/GenBank/DDBJ databases">
        <title>Characterization and comparative analysis of mitochondrial genomes of the highly differentiated ciliated protists shed light on the diversity and evolution of the linear molecular architecture.</title>
        <authorList>
            <person name="Zhang T."/>
            <person name="Li C."/>
            <person name="Zhang X."/>
            <person name="Wang C."/>
            <person name="Roger A.J."/>
            <person name="Song W."/>
            <person name="Gao F."/>
        </authorList>
    </citation>
    <scope>NUCLEOTIDE SEQUENCE</scope>
</reference>
<feature type="transmembrane region" description="Helical" evidence="1">
    <location>
        <begin position="398"/>
        <end position="417"/>
    </location>
</feature>
<feature type="transmembrane region" description="Helical" evidence="1">
    <location>
        <begin position="249"/>
        <end position="272"/>
    </location>
</feature>
<feature type="transmembrane region" description="Helical" evidence="1">
    <location>
        <begin position="215"/>
        <end position="234"/>
    </location>
</feature>
<keyword evidence="2" id="KW-0496">Mitochondrion</keyword>
<dbReference type="GeneID" id="63661386"/>
<feature type="transmembrane region" description="Helical" evidence="1">
    <location>
        <begin position="162"/>
        <end position="180"/>
    </location>
</feature>
<feature type="transmembrane region" description="Helical" evidence="1">
    <location>
        <begin position="293"/>
        <end position="312"/>
    </location>
</feature>
<keyword evidence="1" id="KW-0812">Transmembrane</keyword>
<evidence type="ECO:0000313" key="2">
    <source>
        <dbReference type="EMBL" id="QPL15965.1"/>
    </source>
</evidence>
<dbReference type="EMBL" id="MT471316">
    <property type="protein sequence ID" value="QPL15965.1"/>
    <property type="molecule type" value="Genomic_DNA"/>
</dbReference>
<accession>A0A7T0Q555</accession>
<geneLocation type="mitochondrion" evidence="2"/>
<evidence type="ECO:0000256" key="1">
    <source>
        <dbReference type="SAM" id="Phobius"/>
    </source>
</evidence>
<dbReference type="RefSeq" id="YP_010049560.1">
    <property type="nucleotide sequence ID" value="NC_054369.1"/>
</dbReference>
<proteinExistence type="predicted"/>
<dbReference type="AlphaFoldDB" id="A0A7T0Q555"/>
<organism evidence="2">
    <name type="scientific">Strombidium cf. sulcatum</name>
    <dbReference type="NCBI Taxonomy" id="2793073"/>
    <lineage>
        <taxon>Eukaryota</taxon>
        <taxon>Sar</taxon>
        <taxon>Alveolata</taxon>
        <taxon>Ciliophora</taxon>
        <taxon>Intramacronucleata</taxon>
        <taxon>Spirotrichea</taxon>
        <taxon>Oligotrichia</taxon>
        <taxon>Strombidiidae</taxon>
        <taxon>Strombidium</taxon>
    </lineage>
</organism>
<protein>
    <submittedName>
        <fullName evidence="2">Uncharacterized protein</fullName>
    </submittedName>
</protein>
<keyword evidence="1" id="KW-1133">Transmembrane helix</keyword>
<feature type="transmembrane region" description="Helical" evidence="1">
    <location>
        <begin position="367"/>
        <end position="386"/>
    </location>
</feature>